<proteinExistence type="predicted"/>
<dbReference type="EMBL" id="MU277187">
    <property type="protein sequence ID" value="KAI0069217.1"/>
    <property type="molecule type" value="Genomic_DNA"/>
</dbReference>
<comment type="caution">
    <text evidence="1">The sequence shown here is derived from an EMBL/GenBank/DDBJ whole genome shotgun (WGS) entry which is preliminary data.</text>
</comment>
<organism evidence="1 2">
    <name type="scientific">Artomyces pyxidatus</name>
    <dbReference type="NCBI Taxonomy" id="48021"/>
    <lineage>
        <taxon>Eukaryota</taxon>
        <taxon>Fungi</taxon>
        <taxon>Dikarya</taxon>
        <taxon>Basidiomycota</taxon>
        <taxon>Agaricomycotina</taxon>
        <taxon>Agaricomycetes</taxon>
        <taxon>Russulales</taxon>
        <taxon>Auriscalpiaceae</taxon>
        <taxon>Artomyces</taxon>
    </lineage>
</organism>
<dbReference type="Proteomes" id="UP000814140">
    <property type="component" value="Unassembled WGS sequence"/>
</dbReference>
<reference evidence="1" key="2">
    <citation type="journal article" date="2022" name="New Phytol.">
        <title>Evolutionary transition to the ectomycorrhizal habit in the genomes of a hyperdiverse lineage of mushroom-forming fungi.</title>
        <authorList>
            <person name="Looney B."/>
            <person name="Miyauchi S."/>
            <person name="Morin E."/>
            <person name="Drula E."/>
            <person name="Courty P.E."/>
            <person name="Kohler A."/>
            <person name="Kuo A."/>
            <person name="LaButti K."/>
            <person name="Pangilinan J."/>
            <person name="Lipzen A."/>
            <person name="Riley R."/>
            <person name="Andreopoulos W."/>
            <person name="He G."/>
            <person name="Johnson J."/>
            <person name="Nolan M."/>
            <person name="Tritt A."/>
            <person name="Barry K.W."/>
            <person name="Grigoriev I.V."/>
            <person name="Nagy L.G."/>
            <person name="Hibbett D."/>
            <person name="Henrissat B."/>
            <person name="Matheny P.B."/>
            <person name="Labbe J."/>
            <person name="Martin F.M."/>
        </authorList>
    </citation>
    <scope>NUCLEOTIDE SEQUENCE</scope>
    <source>
        <strain evidence="1">HHB10654</strain>
    </source>
</reference>
<reference evidence="1" key="1">
    <citation type="submission" date="2021-03" db="EMBL/GenBank/DDBJ databases">
        <authorList>
            <consortium name="DOE Joint Genome Institute"/>
            <person name="Ahrendt S."/>
            <person name="Looney B.P."/>
            <person name="Miyauchi S."/>
            <person name="Morin E."/>
            <person name="Drula E."/>
            <person name="Courty P.E."/>
            <person name="Chicoki N."/>
            <person name="Fauchery L."/>
            <person name="Kohler A."/>
            <person name="Kuo A."/>
            <person name="Labutti K."/>
            <person name="Pangilinan J."/>
            <person name="Lipzen A."/>
            <person name="Riley R."/>
            <person name="Andreopoulos W."/>
            <person name="He G."/>
            <person name="Johnson J."/>
            <person name="Barry K.W."/>
            <person name="Grigoriev I.V."/>
            <person name="Nagy L."/>
            <person name="Hibbett D."/>
            <person name="Henrissat B."/>
            <person name="Matheny P.B."/>
            <person name="Labbe J."/>
            <person name="Martin F."/>
        </authorList>
    </citation>
    <scope>NUCLEOTIDE SEQUENCE</scope>
    <source>
        <strain evidence="1">HHB10654</strain>
    </source>
</reference>
<keyword evidence="2" id="KW-1185">Reference proteome</keyword>
<gene>
    <name evidence="1" type="ORF">BV25DRAFT_1910912</name>
</gene>
<accession>A0ACB8TL81</accession>
<protein>
    <submittedName>
        <fullName evidence="1">Uncharacterized protein</fullName>
    </submittedName>
</protein>
<evidence type="ECO:0000313" key="1">
    <source>
        <dbReference type="EMBL" id="KAI0069217.1"/>
    </source>
</evidence>
<name>A0ACB8TL81_9AGAM</name>
<sequence>MDIDDGSPGRENATTQQQSEESSAPRYTTRPTNERNPAKKFGLQKRTLAEIQTVSQQKKSVKDKKTKEKQDLEHTTRLKEAAGARIIARAIDQHTQRSRLDEEYGNAPGSDEDDEVAEDGLEEMDSERSDESDVSRPKKLSTAAKKQIRASAVRAQIDQHRIKNDHAAAARAVSQKKRKSGADTDEAQYKRAKKSLQGLDNEWVAQQGRKPKNQAEGLEMGGFSDEDVVTHREDVAHMENSARNESVGIVENEAADAASESDAPQAKAPRRPKTPRDKKKSTSVDNLPPFIQPHFETTILPSLRALVGSLENPWELDYKDEQFFFSHLQDILRDVLDDPGFELSKSSSVYRVARSKIHDWRAHFLLKALSVIKTEIVHRFGGKSRKADAQAKALTKNKKDINHYVEQLAMEWFWEEPHSEPPTGVGLVTSATHP</sequence>
<evidence type="ECO:0000313" key="2">
    <source>
        <dbReference type="Proteomes" id="UP000814140"/>
    </source>
</evidence>